<dbReference type="FunFam" id="3.30.230.70:FF:000004">
    <property type="entry name" value="Exosome complex component Rrp41"/>
    <property type="match status" value="1"/>
</dbReference>
<feature type="transmembrane region" description="Helical" evidence="19">
    <location>
        <begin position="181"/>
        <end position="199"/>
    </location>
</feature>
<feature type="transmembrane region" description="Helical" evidence="19">
    <location>
        <begin position="337"/>
        <end position="354"/>
    </location>
</feature>
<evidence type="ECO:0000256" key="19">
    <source>
        <dbReference type="RuleBase" id="RU365064"/>
    </source>
</evidence>
<dbReference type="PANTHER" id="PTHR12886:SF0">
    <property type="entry name" value="GPI MANNOSYLTRANSFERASE 1"/>
    <property type="match status" value="1"/>
</dbReference>
<sequence>MVALSTNKVIALGLLLRIGFFLFGIVQDKLSPVKYTDIDYLVFSDAAQYVASDKSPYMRETYRYTPLLAWILLPGTLGGLWEHYGKAVFILCDMLTGILIIKSLQREVIPDTRPSATFFQRNKLPILSAIWILNPMVITISTRGSSESVLSCLIMLAIENLMQGQLFMSAVWLGLSIHFKIYPVIFLPAIMLHLVAKRPSLIRGLSNVPVIGWINSANMLYFVVTLVALALTNFTMYHFYGYEFLYHSYIYHLTRLDHRHNFSLYNTALQAKAAKDYLINKPEGIDVISLVFGNIEKIAFVPQLLLSGIIIPVALARQNLMGCLFIQTLTFVTFNKVITSQYFIWYLIFLPGYLAKSKIIRTEYRLKGFIMIASWVLGQGLWLFYAYRLEFIGENTFNELLIASGLRIDGRRWNELRRFECQINTHPHSSDGSSYVEHGNTKVMCIVKGPMEPHSRAQQDQTDASIEVNINVASFSTLERKKRNKNEKRIVELKATLERTFEQSVLTHLYPKTLIEIEVQVLAQDGGMLASITNAITLALIDAGIAIYDYVSAVTVGLHDQTPLLDLNSLEEGDMSCLTVGVVGKSEKMAMLLMEDKMPIDHLESVLGIAIAGSHKIRELLDDEVRRHGNKRLAKLQSKA</sequence>
<feature type="transmembrane region" description="Helical" evidence="19">
    <location>
        <begin position="366"/>
        <end position="387"/>
    </location>
</feature>
<dbReference type="GO" id="GO:0051751">
    <property type="term" value="F:alpha-1,4-mannosyltransferase activity"/>
    <property type="evidence" value="ECO:0007669"/>
    <property type="project" value="InterPro"/>
</dbReference>
<feature type="domain" description="Exoribonuclease phosphorolytic" evidence="21">
    <location>
        <begin position="549"/>
        <end position="612"/>
    </location>
</feature>
<keyword evidence="13 19" id="KW-0256">Endoplasmic reticulum</keyword>
<comment type="similarity">
    <text evidence="6 19">Belongs to the PIGM family.</text>
</comment>
<dbReference type="GO" id="GO:1990529">
    <property type="term" value="C:glycosylphosphatidylinositol-mannosyltransferase I complex"/>
    <property type="evidence" value="ECO:0007669"/>
    <property type="project" value="TreeGrafter"/>
</dbReference>
<dbReference type="GO" id="GO:0071028">
    <property type="term" value="P:nuclear mRNA surveillance"/>
    <property type="evidence" value="ECO:0007669"/>
    <property type="project" value="UniProtKB-ARBA"/>
</dbReference>
<dbReference type="GO" id="GO:0000176">
    <property type="term" value="C:nuclear exosome (RNase complex)"/>
    <property type="evidence" value="ECO:0007669"/>
    <property type="project" value="UniProtKB-ARBA"/>
</dbReference>
<dbReference type="InterPro" id="IPR036345">
    <property type="entry name" value="ExoRNase_PH_dom2_sf"/>
</dbReference>
<dbReference type="GO" id="GO:0005730">
    <property type="term" value="C:nucleolus"/>
    <property type="evidence" value="ECO:0007669"/>
    <property type="project" value="UniProtKB-SubCell"/>
</dbReference>
<dbReference type="Pfam" id="PF01138">
    <property type="entry name" value="RNase_PH"/>
    <property type="match status" value="1"/>
</dbReference>
<dbReference type="InterPro" id="IPR001247">
    <property type="entry name" value="ExoRNase_PH_dom1"/>
</dbReference>
<evidence type="ECO:0000256" key="15">
    <source>
        <dbReference type="ARBA" id="ARBA00022989"/>
    </source>
</evidence>
<dbReference type="UniPathway" id="UPA00196"/>
<dbReference type="InterPro" id="IPR027408">
    <property type="entry name" value="PNPase/RNase_PH_dom_sf"/>
</dbReference>
<dbReference type="GO" id="GO:0000177">
    <property type="term" value="C:cytoplasmic exosome (RNase complex)"/>
    <property type="evidence" value="ECO:0007669"/>
    <property type="project" value="UniProtKB-ARBA"/>
</dbReference>
<dbReference type="InterPro" id="IPR020568">
    <property type="entry name" value="Ribosomal_Su5_D2-typ_SF"/>
</dbReference>
<evidence type="ECO:0000256" key="4">
    <source>
        <dbReference type="ARBA" id="ARBA00004687"/>
    </source>
</evidence>
<dbReference type="SUPFAM" id="SSF54211">
    <property type="entry name" value="Ribosomal protein S5 domain 2-like"/>
    <property type="match status" value="1"/>
</dbReference>
<keyword evidence="16 19" id="KW-0472">Membrane</keyword>
<dbReference type="InterPro" id="IPR015847">
    <property type="entry name" value="ExoRNase_PH_dom2"/>
</dbReference>
<keyword evidence="14" id="KW-0271">Exosome</keyword>
<evidence type="ECO:0000256" key="12">
    <source>
        <dbReference type="ARBA" id="ARBA00022692"/>
    </source>
</evidence>
<comment type="pathway">
    <text evidence="4 19">Glycolipid biosynthesis; glycosylphosphatidylinositol-anchor biosynthesis.</text>
</comment>
<dbReference type="PANTHER" id="PTHR12886">
    <property type="entry name" value="PIG-M MANNOSYLTRANSFERASE"/>
    <property type="match status" value="1"/>
</dbReference>
<organism evidence="22">
    <name type="scientific">Candidozyma auris</name>
    <name type="common">Yeast</name>
    <name type="synonym">Candida auris</name>
    <dbReference type="NCBI Taxonomy" id="498019"/>
    <lineage>
        <taxon>Eukaryota</taxon>
        <taxon>Fungi</taxon>
        <taxon>Dikarya</taxon>
        <taxon>Ascomycota</taxon>
        <taxon>Saccharomycotina</taxon>
        <taxon>Pichiomycetes</taxon>
        <taxon>Metschnikowiaceae</taxon>
        <taxon>Candidozyma</taxon>
    </lineage>
</organism>
<evidence type="ECO:0000256" key="6">
    <source>
        <dbReference type="ARBA" id="ARBA00011071"/>
    </source>
</evidence>
<evidence type="ECO:0000256" key="3">
    <source>
        <dbReference type="ARBA" id="ARBA00004604"/>
    </source>
</evidence>
<evidence type="ECO:0000256" key="5">
    <source>
        <dbReference type="ARBA" id="ARBA00006678"/>
    </source>
</evidence>
<dbReference type="GO" id="GO:0005789">
    <property type="term" value="C:endoplasmic reticulum membrane"/>
    <property type="evidence" value="ECO:0007669"/>
    <property type="project" value="UniProtKB-SubCell"/>
</dbReference>
<evidence type="ECO:0000256" key="1">
    <source>
        <dbReference type="ARBA" id="ARBA00004477"/>
    </source>
</evidence>
<feature type="transmembrane region" description="Helical" evidence="19">
    <location>
        <begin position="6"/>
        <end position="26"/>
    </location>
</feature>
<evidence type="ECO:0000256" key="8">
    <source>
        <dbReference type="ARBA" id="ARBA00022490"/>
    </source>
</evidence>
<feature type="transmembrane region" description="Helical" evidence="19">
    <location>
        <begin position="219"/>
        <end position="240"/>
    </location>
</feature>
<accession>A0A8F3AGL4</accession>
<dbReference type="CDD" id="cd11370">
    <property type="entry name" value="RNase_PH_RRP41"/>
    <property type="match status" value="1"/>
</dbReference>
<comment type="subcellular location">
    <subcellularLocation>
        <location evidence="2">Cytoplasm</location>
    </subcellularLocation>
    <subcellularLocation>
        <location evidence="1 19">Endoplasmic reticulum membrane</location>
        <topology evidence="1 19">Multi-pass membrane protein</topology>
    </subcellularLocation>
    <subcellularLocation>
        <location evidence="3">Nucleus</location>
        <location evidence="3">Nucleolus</location>
    </subcellularLocation>
</comment>
<gene>
    <name evidence="22" type="ORF">CA7LBN_002728</name>
</gene>
<evidence type="ECO:0000256" key="9">
    <source>
        <dbReference type="ARBA" id="ARBA00022502"/>
    </source>
</evidence>
<keyword evidence="15 19" id="KW-1133">Transmembrane helix</keyword>
<dbReference type="GO" id="GO:0000467">
    <property type="term" value="P:exonucleolytic trimming to generate mature 3'-end of 5.8S rRNA from tricistronic rRNA transcript (SSU-rRNA, 5.8S rRNA, LSU-rRNA)"/>
    <property type="evidence" value="ECO:0007669"/>
    <property type="project" value="UniProtKB-ARBA"/>
</dbReference>
<dbReference type="EMBL" id="CP076751">
    <property type="protein sequence ID" value="QWW23894.1"/>
    <property type="molecule type" value="Genomic_DNA"/>
</dbReference>
<comment type="subunit">
    <text evidence="18">Component of the RNA exosome complex. Specifically part of the catalytically inactive RNA exosome core complex (Exo-9) which may associate with the catalytic subunits RRP6 and DIS3 in cytoplasmic- and nuclear-specific RNA exosome complex forms. Exo-9 is formed by a hexameric base ring of RNase PH domain-containing subunits and a cap ring consisting of CSL4, RRP4 and RRP40.</text>
</comment>
<evidence type="ECO:0000256" key="7">
    <source>
        <dbReference type="ARBA" id="ARBA00013797"/>
    </source>
</evidence>
<evidence type="ECO:0000256" key="14">
    <source>
        <dbReference type="ARBA" id="ARBA00022835"/>
    </source>
</evidence>
<dbReference type="EC" id="2.4.1.-" evidence="19"/>
<dbReference type="GO" id="GO:0006506">
    <property type="term" value="P:GPI anchor biosynthetic process"/>
    <property type="evidence" value="ECO:0007669"/>
    <property type="project" value="UniProtKB-UniPathway"/>
</dbReference>
<dbReference type="SUPFAM" id="SSF55666">
    <property type="entry name" value="Ribonuclease PH domain 2-like"/>
    <property type="match status" value="1"/>
</dbReference>
<dbReference type="Proteomes" id="UP000825438">
    <property type="component" value="Chromosome III"/>
</dbReference>
<evidence type="ECO:0000313" key="22">
    <source>
        <dbReference type="EMBL" id="QWW23894.1"/>
    </source>
</evidence>
<feature type="domain" description="Exoribonuclease phosphorolytic" evidence="20">
    <location>
        <begin position="415"/>
        <end position="545"/>
    </location>
</feature>
<keyword evidence="12 19" id="KW-0812">Transmembrane</keyword>
<keyword evidence="10 19" id="KW-0328">Glycosyltransferase</keyword>
<evidence type="ECO:0000256" key="11">
    <source>
        <dbReference type="ARBA" id="ARBA00022679"/>
    </source>
</evidence>
<protein>
    <recommendedName>
        <fullName evidence="7 19">GPI mannosyltransferase 1</fullName>
        <ecNumber evidence="19">2.4.1.-</ecNumber>
    </recommendedName>
    <alternativeName>
        <fullName evidence="19">GPI mannosyltransferase I</fullName>
    </alternativeName>
</protein>
<dbReference type="GO" id="GO:0004376">
    <property type="term" value="F:GPI mannosyltransferase activity"/>
    <property type="evidence" value="ECO:0007669"/>
    <property type="project" value="InterPro"/>
</dbReference>
<evidence type="ECO:0000256" key="18">
    <source>
        <dbReference type="ARBA" id="ARBA00063066"/>
    </source>
</evidence>
<dbReference type="Pfam" id="PF03725">
    <property type="entry name" value="RNase_PH_C"/>
    <property type="match status" value="1"/>
</dbReference>
<dbReference type="Gene3D" id="3.30.230.70">
    <property type="entry name" value="GHMP Kinase, N-terminal domain"/>
    <property type="match status" value="1"/>
</dbReference>
<feature type="transmembrane region" description="Helical" evidence="19">
    <location>
        <begin position="64"/>
        <end position="81"/>
    </location>
</feature>
<name>A0A8F3AGL4_CANAR</name>
<evidence type="ECO:0000256" key="10">
    <source>
        <dbReference type="ARBA" id="ARBA00022676"/>
    </source>
</evidence>
<reference evidence="22" key="1">
    <citation type="submission" date="2021-06" db="EMBL/GenBank/DDBJ databases">
        <title>Candida auris outbreak in lebanese hospital.</title>
        <authorList>
            <person name="Finianos M."/>
        </authorList>
    </citation>
    <scope>NUCLEOTIDE SEQUENCE</scope>
    <source>
        <strain evidence="22">CA7LBN</strain>
    </source>
</reference>
<evidence type="ECO:0000256" key="17">
    <source>
        <dbReference type="ARBA" id="ARBA00025399"/>
    </source>
</evidence>
<evidence type="ECO:0000259" key="21">
    <source>
        <dbReference type="Pfam" id="PF03725"/>
    </source>
</evidence>
<comment type="function">
    <text evidence="17 19">Mannosyltransferase involved in glycosylphosphatidylinositol-anchor biosynthesis. Transfers the first alpha-1,4-mannose to GlcN-acyl-PI during GPI precursor assembly. Required for cell wall integrity.</text>
</comment>
<proteinExistence type="inferred from homology"/>
<comment type="similarity">
    <text evidence="5">Belongs to the RNase PH family.</text>
</comment>
<feature type="transmembrane region" description="Helical" evidence="19">
    <location>
        <begin position="298"/>
        <end position="317"/>
    </location>
</feature>
<dbReference type="AlphaFoldDB" id="A0A8F3AGL4"/>
<evidence type="ECO:0000256" key="13">
    <source>
        <dbReference type="ARBA" id="ARBA00022824"/>
    </source>
</evidence>
<keyword evidence="8" id="KW-0963">Cytoplasm</keyword>
<keyword evidence="11 19" id="KW-0808">Transferase</keyword>
<evidence type="ECO:0000256" key="16">
    <source>
        <dbReference type="ARBA" id="ARBA00023136"/>
    </source>
</evidence>
<evidence type="ECO:0000259" key="20">
    <source>
        <dbReference type="Pfam" id="PF01138"/>
    </source>
</evidence>
<dbReference type="Pfam" id="PF05007">
    <property type="entry name" value="Mannosyl_trans"/>
    <property type="match status" value="1"/>
</dbReference>
<dbReference type="InterPro" id="IPR007704">
    <property type="entry name" value="PIG-M"/>
</dbReference>
<dbReference type="GO" id="GO:0071038">
    <property type="term" value="P:TRAMP-dependent tRNA surveillance pathway"/>
    <property type="evidence" value="ECO:0007669"/>
    <property type="project" value="UniProtKB-ARBA"/>
</dbReference>
<keyword evidence="9 19" id="KW-0337">GPI-anchor biosynthesis</keyword>
<evidence type="ECO:0000256" key="2">
    <source>
        <dbReference type="ARBA" id="ARBA00004496"/>
    </source>
</evidence>